<dbReference type="RefSeq" id="WP_186552185.1">
    <property type="nucleotide sequence ID" value="NZ_CP077091.1"/>
</dbReference>
<dbReference type="AlphaFoldDB" id="A0A9E6THZ9"/>
<evidence type="ECO:0000313" key="1">
    <source>
        <dbReference type="EMBL" id="QXI18349.1"/>
    </source>
</evidence>
<proteinExistence type="predicted"/>
<dbReference type="EMBL" id="CP077091">
    <property type="protein sequence ID" value="QXI18349.1"/>
    <property type="molecule type" value="Genomic_DNA"/>
</dbReference>
<organism evidence="1 2">
    <name type="scientific">Pseudomonas hamedanensis</name>
    <dbReference type="NCBI Taxonomy" id="2745504"/>
    <lineage>
        <taxon>Bacteria</taxon>
        <taxon>Pseudomonadati</taxon>
        <taxon>Pseudomonadota</taxon>
        <taxon>Gammaproteobacteria</taxon>
        <taxon>Pseudomonadales</taxon>
        <taxon>Pseudomonadaceae</taxon>
        <taxon>Pseudomonas</taxon>
    </lineage>
</organism>
<name>A0A9E6THZ9_9PSED</name>
<evidence type="ECO:0000313" key="2">
    <source>
        <dbReference type="Proteomes" id="UP000631521"/>
    </source>
</evidence>
<dbReference type="KEGG" id="phv:HU739_004975"/>
<reference evidence="1 2" key="2">
    <citation type="journal article" date="2021" name="Microorganisms">
        <title>The Ever-Expanding Pseudomonas Genus: Description of 43 New Species and Partition of the Pseudomonas putida Group.</title>
        <authorList>
            <person name="Girard L."/>
            <person name="Lood C."/>
            <person name="Hofte M."/>
            <person name="Vandamme P."/>
            <person name="Rokni-Zadeh H."/>
            <person name="van Noort V."/>
            <person name="Lavigne R."/>
            <person name="De Mot R."/>
        </authorList>
    </citation>
    <scope>NUCLEOTIDE SEQUENCE [LARGE SCALE GENOMIC DNA]</scope>
    <source>
        <strain evidence="1 2">SWRI65</strain>
    </source>
</reference>
<accession>A0A9E6THZ9</accession>
<dbReference type="Proteomes" id="UP000631521">
    <property type="component" value="Chromosome"/>
</dbReference>
<sequence length="147" mass="16247">MTNSKAVHDFTDFSNGNANGWRDTNGGGTIESPHYTAVFTTAGFPGGITALATIDKRFPVAFKQTKMHVKFRIRFPLGFKLETLRLYAAPSGGMVFDHPPIDNNWHVVQGEWTPTRDDVTGLTFFVEGPEQGVGQRVGFDDIEIVQD</sequence>
<keyword evidence="2" id="KW-1185">Reference proteome</keyword>
<protein>
    <submittedName>
        <fullName evidence="1">Uncharacterized protein</fullName>
    </submittedName>
</protein>
<gene>
    <name evidence="1" type="ORF">HU739_004975</name>
</gene>
<reference evidence="1 2" key="1">
    <citation type="journal article" date="2020" name="Microorganisms">
        <title>Reliable Identification of Environmental Pseudomonas Isolates Using the rpoD Gene.</title>
        <authorList>
            <consortium name="The Broad Institute Genome Sequencing Platform"/>
            <person name="Girard L."/>
            <person name="Lood C."/>
            <person name="Rokni-Zadeh H."/>
            <person name="van Noort V."/>
            <person name="Lavigne R."/>
            <person name="De Mot R."/>
        </authorList>
    </citation>
    <scope>NUCLEOTIDE SEQUENCE [LARGE SCALE GENOMIC DNA]</scope>
    <source>
        <strain evidence="1 2">SWRI65</strain>
    </source>
</reference>